<dbReference type="Pfam" id="PF00583">
    <property type="entry name" value="Acetyltransf_1"/>
    <property type="match status" value="1"/>
</dbReference>
<dbReference type="InterPro" id="IPR022525">
    <property type="entry name" value="GNAT_AblB"/>
</dbReference>
<evidence type="ECO:0000313" key="3">
    <source>
        <dbReference type="Proteomes" id="UP000265816"/>
    </source>
</evidence>
<keyword evidence="3" id="KW-1185">Reference proteome</keyword>
<dbReference type="SUPFAM" id="SSF55729">
    <property type="entry name" value="Acyl-CoA N-acyltransferases (Nat)"/>
    <property type="match status" value="1"/>
</dbReference>
<evidence type="ECO:0000259" key="1">
    <source>
        <dbReference type="PROSITE" id="PS51186"/>
    </source>
</evidence>
<name>A0A398B5M1_9BACI</name>
<dbReference type="EMBL" id="QWVT01000023">
    <property type="protein sequence ID" value="RID84118.1"/>
    <property type="molecule type" value="Genomic_DNA"/>
</dbReference>
<dbReference type="OrthoDB" id="9790652at2"/>
<dbReference type="Proteomes" id="UP000265816">
    <property type="component" value="Unassembled WGS sequence"/>
</dbReference>
<keyword evidence="2" id="KW-0808">Transferase</keyword>
<dbReference type="GO" id="GO:0008080">
    <property type="term" value="F:N-acetyltransferase activity"/>
    <property type="evidence" value="ECO:0007669"/>
    <property type="project" value="InterPro"/>
</dbReference>
<dbReference type="Gene3D" id="3.40.630.30">
    <property type="match status" value="1"/>
</dbReference>
<dbReference type="InterPro" id="IPR000182">
    <property type="entry name" value="GNAT_dom"/>
</dbReference>
<dbReference type="AlphaFoldDB" id="A0A398B5M1"/>
<evidence type="ECO:0000313" key="2">
    <source>
        <dbReference type="EMBL" id="RID84118.1"/>
    </source>
</evidence>
<comment type="caution">
    <text evidence="2">The sequence shown here is derived from an EMBL/GenBank/DDBJ whole genome shotgun (WGS) entry which is preliminary data.</text>
</comment>
<sequence>MKESKTVKIQKPDFMVSVFLDPYNHRVRVDDYLGNMDKIIEQCEKIAREHVAEKLIFKARKEHFTFLVEKGFRFEACIDGFFLGSDCMFFSKFYTAGRKINANWITEDEIVSKVCELEKGTLTAKPPSDYHLKKLSEKDASQLANLYGAVFEIYPTPMNDPDYIIKTMGEGTVYFGFEHGGKIVSAASAEIDSFYRNAELTDCATLVEHRKYGLMKVLLLRLEEELSERGIFSSYSIARALSFGMNAALRQLGYSYRGRLLNNCYIYDKIENMNMWVKDLSSSANFSAER</sequence>
<feature type="domain" description="N-acetyltransferase" evidence="1">
    <location>
        <begin position="130"/>
        <end position="274"/>
    </location>
</feature>
<reference evidence="2 3" key="1">
    <citation type="submission" date="2018-08" db="EMBL/GenBank/DDBJ databases">
        <title>Bacillus jemisoniae sp. nov., Bacillus chryseoplanitiae sp. nov., Bacillus resnikiae sp. nov., and Bacillus frankliniae sp. nov., isolated from Viking spacecraft and associated surfaces.</title>
        <authorList>
            <person name="Seuylemezian A."/>
            <person name="Vaishampayan P."/>
        </authorList>
    </citation>
    <scope>NUCLEOTIDE SEQUENCE [LARGE SCALE GENOMIC DNA]</scope>
    <source>
        <strain evidence="2 3">JJ-247</strain>
    </source>
</reference>
<accession>A0A398B5M1</accession>
<dbReference type="InterPro" id="IPR016181">
    <property type="entry name" value="Acyl_CoA_acyltransferase"/>
</dbReference>
<dbReference type="NCBIfam" id="TIGR03827">
    <property type="entry name" value="GNAT_ablB"/>
    <property type="match status" value="1"/>
</dbReference>
<dbReference type="PROSITE" id="PS51186">
    <property type="entry name" value="GNAT"/>
    <property type="match status" value="1"/>
</dbReference>
<protein>
    <submittedName>
        <fullName evidence="2">Putative beta-lysine N-acetyltransferase</fullName>
    </submittedName>
</protein>
<proteinExistence type="predicted"/>
<dbReference type="RefSeq" id="WP_119113386.1">
    <property type="nucleotide sequence ID" value="NZ_CBCSEO010000010.1"/>
</dbReference>
<organism evidence="2 3">
    <name type="scientific">Mesobacillus zeae</name>
    <dbReference type="NCBI Taxonomy" id="1917180"/>
    <lineage>
        <taxon>Bacteria</taxon>
        <taxon>Bacillati</taxon>
        <taxon>Bacillota</taxon>
        <taxon>Bacilli</taxon>
        <taxon>Bacillales</taxon>
        <taxon>Bacillaceae</taxon>
        <taxon>Mesobacillus</taxon>
    </lineage>
</organism>
<gene>
    <name evidence="2" type="primary">ablB</name>
    <name evidence="2" type="ORF">D1970_13420</name>
</gene>